<accession>A0A5K0UBK5</accession>
<organism evidence="1 2">
    <name type="scientific">Yasminevirus sp. GU-2018</name>
    <dbReference type="NCBI Taxonomy" id="2420051"/>
    <lineage>
        <taxon>Viruses</taxon>
        <taxon>Varidnaviria</taxon>
        <taxon>Bamfordvirae</taxon>
        <taxon>Nucleocytoviricota</taxon>
        <taxon>Megaviricetes</taxon>
        <taxon>Imitervirales</taxon>
        <taxon>Mimiviridae</taxon>
        <taxon>Klosneuvirinae</taxon>
        <taxon>Yasminevirus</taxon>
        <taxon>Yasminevirus saudimassiliense</taxon>
    </lineage>
</organism>
<comment type="caution">
    <text evidence="1">The sequence shown here is derived from an EMBL/GenBank/DDBJ whole genome shotgun (WGS) entry which is preliminary data.</text>
</comment>
<gene>
    <name evidence="1" type="ORF">YASMINEVIRUS_1555</name>
</gene>
<evidence type="ECO:0000313" key="2">
    <source>
        <dbReference type="Proteomes" id="UP000594342"/>
    </source>
</evidence>
<sequence length="343" mass="39863">MFAIHIASCLVDENRTKYLIRVLNELLKNFPTTPIYIGFDIAGAEHENGKDLLPILQKHNTITCFTHMNGLGYSWNHPWTLHNYDIVLQIEDDWDVSGIDIGHVEAIHSNLNPSEKPIMVVMKRPENTLRDIIQRHDNTFHIINVNKFIKSKHFYVFSNHPHFQSRSFHKLLGGHPENVPPPDVEVSFVDRCSQNIKSFTTYSICKHYGHFGESSINHGVSWTGEISKMTPSFNLANRINPIKEKLAKNECELVYTDDKNNIYSVLKKRNSKSTLVMLPNIYMVQDYRLRKIIPFVASFFDKCLVFVGEHTREAEAYFISNEVKQYFGRVEKLYSDIYLLKKQ</sequence>
<keyword evidence="1" id="KW-0808">Transferase</keyword>
<keyword evidence="2" id="KW-1185">Reference proteome</keyword>
<evidence type="ECO:0000313" key="1">
    <source>
        <dbReference type="EMBL" id="VBB19023.1"/>
    </source>
</evidence>
<proteinExistence type="predicted"/>
<dbReference type="GO" id="GO:0016740">
    <property type="term" value="F:transferase activity"/>
    <property type="evidence" value="ECO:0007669"/>
    <property type="project" value="UniProtKB-KW"/>
</dbReference>
<protein>
    <submittedName>
        <fullName evidence="1">Putative glycosyl transferase</fullName>
    </submittedName>
</protein>
<reference evidence="1 2" key="1">
    <citation type="submission" date="2018-10" db="EMBL/GenBank/DDBJ databases">
        <authorList>
            <consortium name="IHU Genomes"/>
        </authorList>
    </citation>
    <scope>NUCLEOTIDE SEQUENCE [LARGE SCALE GENOMIC DNA]</scope>
    <source>
        <strain evidence="1 2">A1</strain>
    </source>
</reference>
<name>A0A5K0UBK5_9VIRU</name>
<dbReference type="Proteomes" id="UP000594342">
    <property type="component" value="Unassembled WGS sequence"/>
</dbReference>
<dbReference type="EMBL" id="UPSH01000002">
    <property type="protein sequence ID" value="VBB19023.1"/>
    <property type="molecule type" value="Genomic_DNA"/>
</dbReference>